<dbReference type="PROSITE" id="PS50940">
    <property type="entry name" value="CHIT_BIND_II"/>
    <property type="match status" value="1"/>
</dbReference>
<evidence type="ECO:0000256" key="5">
    <source>
        <dbReference type="ARBA" id="ARBA00023180"/>
    </source>
</evidence>
<evidence type="ECO:0000259" key="6">
    <source>
        <dbReference type="PROSITE" id="PS50940"/>
    </source>
</evidence>
<dbReference type="PANTHER" id="PTHR23301">
    <property type="entry name" value="CHITIN BINDING PERITROPHIN-A"/>
    <property type="match status" value="1"/>
</dbReference>
<keyword evidence="5" id="KW-0325">Glycoprotein</keyword>
<evidence type="ECO:0000256" key="2">
    <source>
        <dbReference type="ARBA" id="ARBA00022729"/>
    </source>
</evidence>
<organism evidence="9">
    <name type="scientific">Gongylonema pulchrum</name>
    <dbReference type="NCBI Taxonomy" id="637853"/>
    <lineage>
        <taxon>Eukaryota</taxon>
        <taxon>Metazoa</taxon>
        <taxon>Ecdysozoa</taxon>
        <taxon>Nematoda</taxon>
        <taxon>Chromadorea</taxon>
        <taxon>Rhabditida</taxon>
        <taxon>Spirurina</taxon>
        <taxon>Spiruromorpha</taxon>
        <taxon>Spiruroidea</taxon>
        <taxon>Gongylonematidae</taxon>
        <taxon>Gongylonema</taxon>
    </lineage>
</organism>
<dbReference type="EMBL" id="UYRT01008707">
    <property type="protein sequence ID" value="VDK45777.1"/>
    <property type="molecule type" value="Genomic_DNA"/>
</dbReference>
<dbReference type="GO" id="GO:0008061">
    <property type="term" value="F:chitin binding"/>
    <property type="evidence" value="ECO:0007669"/>
    <property type="project" value="UniProtKB-KW"/>
</dbReference>
<sequence>MFLGVPNIASQTIDSSIVCQQARVISDDVCKEPNGTFPVPDDCHKFIQCSNGHANMMPCAPGTFYDEKTKLCDHMTNAPPTCK</sequence>
<proteinExistence type="predicted"/>
<dbReference type="Gene3D" id="2.170.140.10">
    <property type="entry name" value="Chitin binding domain"/>
    <property type="match status" value="1"/>
</dbReference>
<reference evidence="9" key="1">
    <citation type="submission" date="2016-06" db="UniProtKB">
        <authorList>
            <consortium name="WormBaseParasite"/>
        </authorList>
    </citation>
    <scope>IDENTIFICATION</scope>
</reference>
<gene>
    <name evidence="7" type="ORF">GPUH_LOCUS4552</name>
</gene>
<evidence type="ECO:0000313" key="8">
    <source>
        <dbReference type="Proteomes" id="UP000271098"/>
    </source>
</evidence>
<evidence type="ECO:0000313" key="7">
    <source>
        <dbReference type="EMBL" id="VDK45777.1"/>
    </source>
</evidence>
<evidence type="ECO:0000313" key="9">
    <source>
        <dbReference type="WBParaSite" id="GPUH_0000455901-mRNA-1"/>
    </source>
</evidence>
<keyword evidence="1" id="KW-0147">Chitin-binding</keyword>
<evidence type="ECO:0000256" key="1">
    <source>
        <dbReference type="ARBA" id="ARBA00022669"/>
    </source>
</evidence>
<evidence type="ECO:0000256" key="3">
    <source>
        <dbReference type="ARBA" id="ARBA00022737"/>
    </source>
</evidence>
<dbReference type="InterPro" id="IPR051940">
    <property type="entry name" value="Chitin_bind-dev_reg"/>
</dbReference>
<accession>A0A183D761</accession>
<dbReference type="PANTHER" id="PTHR23301:SF0">
    <property type="entry name" value="CHITIN-BINDING TYPE-2 DOMAIN-CONTAINING PROTEIN-RELATED"/>
    <property type="match status" value="1"/>
</dbReference>
<dbReference type="SMART" id="SM00494">
    <property type="entry name" value="ChtBD2"/>
    <property type="match status" value="1"/>
</dbReference>
<evidence type="ECO:0000256" key="4">
    <source>
        <dbReference type="ARBA" id="ARBA00023157"/>
    </source>
</evidence>
<keyword evidence="2" id="KW-0732">Signal</keyword>
<dbReference type="GO" id="GO:0005576">
    <property type="term" value="C:extracellular region"/>
    <property type="evidence" value="ECO:0007669"/>
    <property type="project" value="InterPro"/>
</dbReference>
<keyword evidence="3" id="KW-0677">Repeat</keyword>
<dbReference type="OrthoDB" id="6020543at2759"/>
<dbReference type="SUPFAM" id="SSF57625">
    <property type="entry name" value="Invertebrate chitin-binding proteins"/>
    <property type="match status" value="1"/>
</dbReference>
<feature type="domain" description="Chitin-binding type-2" evidence="6">
    <location>
        <begin position="27"/>
        <end position="83"/>
    </location>
</feature>
<dbReference type="WBParaSite" id="GPUH_0000455901-mRNA-1">
    <property type="protein sequence ID" value="GPUH_0000455901-mRNA-1"/>
    <property type="gene ID" value="GPUH_0000455901"/>
</dbReference>
<dbReference type="InterPro" id="IPR036508">
    <property type="entry name" value="Chitin-bd_dom_sf"/>
</dbReference>
<dbReference type="Pfam" id="PF01607">
    <property type="entry name" value="CBM_14"/>
    <property type="match status" value="1"/>
</dbReference>
<protein>
    <submittedName>
        <fullName evidence="9">Chitin-binding type-2 domain-containing protein</fullName>
    </submittedName>
</protein>
<keyword evidence="8" id="KW-1185">Reference proteome</keyword>
<name>A0A183D761_9BILA</name>
<keyword evidence="4" id="KW-1015">Disulfide bond</keyword>
<dbReference type="AlphaFoldDB" id="A0A183D761"/>
<dbReference type="Proteomes" id="UP000271098">
    <property type="component" value="Unassembled WGS sequence"/>
</dbReference>
<dbReference type="InterPro" id="IPR002557">
    <property type="entry name" value="Chitin-bd_dom"/>
</dbReference>
<reference evidence="7 8" key="2">
    <citation type="submission" date="2018-11" db="EMBL/GenBank/DDBJ databases">
        <authorList>
            <consortium name="Pathogen Informatics"/>
        </authorList>
    </citation>
    <scope>NUCLEOTIDE SEQUENCE [LARGE SCALE GENOMIC DNA]</scope>
</reference>